<name>A0ABD2K876_9BILA</name>
<dbReference type="SUPFAM" id="SSF158573">
    <property type="entry name" value="GINS helical bundle-like"/>
    <property type="match status" value="1"/>
</dbReference>
<dbReference type="Gene3D" id="3.40.5.50">
    <property type="match status" value="1"/>
</dbReference>
<dbReference type="InterPro" id="IPR056784">
    <property type="entry name" value="PSF2_N"/>
</dbReference>
<keyword evidence="4" id="KW-0539">Nucleus</keyword>
<feature type="domain" description="DNA replication complex GINS protein PSF2 N-terminal" evidence="5">
    <location>
        <begin position="21"/>
        <end position="76"/>
    </location>
</feature>
<evidence type="ECO:0000313" key="7">
    <source>
        <dbReference type="Proteomes" id="UP001620626"/>
    </source>
</evidence>
<sequence length="153" mass="17726">MNNRKKNFPKRGGGTIGSITDPSLCEFFAENELIRIVPNFNDRTVHLFCGDFGPFEAGAPVTVPFWLAMLLKRRRKWPPDWLSVDELKRMIVAEAEQRAFAPIPECFFELSNLLMLNAREDVEQYEQHNTAPKWLKHFSGKCRTRTPSICARR</sequence>
<dbReference type="InterPro" id="IPR036224">
    <property type="entry name" value="GINS_bundle-like_dom_sf"/>
</dbReference>
<comment type="subcellular location">
    <subcellularLocation>
        <location evidence="1">Nucleus</location>
    </subcellularLocation>
</comment>
<protein>
    <recommendedName>
        <fullName evidence="5">DNA replication complex GINS protein PSF2 N-terminal domain-containing protein</fullName>
    </recommendedName>
</protein>
<gene>
    <name evidence="6" type="ORF">niasHT_024675</name>
</gene>
<keyword evidence="7" id="KW-1185">Reference proteome</keyword>
<dbReference type="AlphaFoldDB" id="A0ABD2K876"/>
<comment type="similarity">
    <text evidence="2">Belongs to the GINS2/PSF2 family.</text>
</comment>
<evidence type="ECO:0000313" key="6">
    <source>
        <dbReference type="EMBL" id="KAL3098920.1"/>
    </source>
</evidence>
<evidence type="ECO:0000256" key="3">
    <source>
        <dbReference type="ARBA" id="ARBA00022705"/>
    </source>
</evidence>
<proteinExistence type="inferred from homology"/>
<accession>A0ABD2K876</accession>
<dbReference type="Pfam" id="PF25005">
    <property type="entry name" value="PSF2_N"/>
    <property type="match status" value="1"/>
</dbReference>
<evidence type="ECO:0000256" key="1">
    <source>
        <dbReference type="ARBA" id="ARBA00004123"/>
    </source>
</evidence>
<dbReference type="PANTHER" id="PTHR12772">
    <property type="entry name" value="DNA REPLICATION COMPLEX GINS PROTEIN PSF2"/>
    <property type="match status" value="1"/>
</dbReference>
<dbReference type="Gene3D" id="1.20.58.1020">
    <property type="match status" value="1"/>
</dbReference>
<dbReference type="GO" id="GO:0006260">
    <property type="term" value="P:DNA replication"/>
    <property type="evidence" value="ECO:0007669"/>
    <property type="project" value="UniProtKB-KW"/>
</dbReference>
<evidence type="ECO:0000256" key="4">
    <source>
        <dbReference type="ARBA" id="ARBA00023242"/>
    </source>
</evidence>
<evidence type="ECO:0000256" key="2">
    <source>
        <dbReference type="ARBA" id="ARBA00010565"/>
    </source>
</evidence>
<dbReference type="CDD" id="cd21694">
    <property type="entry name" value="GINS_B_Psf2"/>
    <property type="match status" value="1"/>
</dbReference>
<dbReference type="FunFam" id="3.40.5.50:FF:000001">
    <property type="entry name" value="DNA replication complex GINS protein PSF2"/>
    <property type="match status" value="1"/>
</dbReference>
<dbReference type="PANTHER" id="PTHR12772:SF0">
    <property type="entry name" value="DNA REPLICATION COMPLEX GINS PROTEIN PSF2"/>
    <property type="match status" value="1"/>
</dbReference>
<dbReference type="InterPro" id="IPR007257">
    <property type="entry name" value="GINS_Psf2"/>
</dbReference>
<evidence type="ECO:0000259" key="5">
    <source>
        <dbReference type="Pfam" id="PF25005"/>
    </source>
</evidence>
<comment type="caution">
    <text evidence="6">The sequence shown here is derived from an EMBL/GenBank/DDBJ whole genome shotgun (WGS) entry which is preliminary data.</text>
</comment>
<reference evidence="6 7" key="1">
    <citation type="submission" date="2024-10" db="EMBL/GenBank/DDBJ databases">
        <authorList>
            <person name="Kim D."/>
        </authorList>
    </citation>
    <scope>NUCLEOTIDE SEQUENCE [LARGE SCALE GENOMIC DNA]</scope>
    <source>
        <strain evidence="6">BH-2024</strain>
    </source>
</reference>
<dbReference type="GO" id="GO:0005634">
    <property type="term" value="C:nucleus"/>
    <property type="evidence" value="ECO:0007669"/>
    <property type="project" value="UniProtKB-SubCell"/>
</dbReference>
<dbReference type="Proteomes" id="UP001620626">
    <property type="component" value="Unassembled WGS sequence"/>
</dbReference>
<keyword evidence="3" id="KW-0235">DNA replication</keyword>
<dbReference type="EMBL" id="JBICBT010000819">
    <property type="protein sequence ID" value="KAL3098920.1"/>
    <property type="molecule type" value="Genomic_DNA"/>
</dbReference>
<organism evidence="6 7">
    <name type="scientific">Heterodera trifolii</name>
    <dbReference type="NCBI Taxonomy" id="157864"/>
    <lineage>
        <taxon>Eukaryota</taxon>
        <taxon>Metazoa</taxon>
        <taxon>Ecdysozoa</taxon>
        <taxon>Nematoda</taxon>
        <taxon>Chromadorea</taxon>
        <taxon>Rhabditida</taxon>
        <taxon>Tylenchina</taxon>
        <taxon>Tylenchomorpha</taxon>
        <taxon>Tylenchoidea</taxon>
        <taxon>Heteroderidae</taxon>
        <taxon>Heteroderinae</taxon>
        <taxon>Heterodera</taxon>
    </lineage>
</organism>
<dbReference type="SUPFAM" id="SSF160059">
    <property type="entry name" value="PriA/YqbF domain"/>
    <property type="match status" value="1"/>
</dbReference>